<comment type="caution">
    <text evidence="2">The sequence shown here is derived from an EMBL/GenBank/DDBJ whole genome shotgun (WGS) entry which is preliminary data.</text>
</comment>
<evidence type="ECO:0000313" key="2">
    <source>
        <dbReference type="EMBL" id="MBM7620180.1"/>
    </source>
</evidence>
<protein>
    <recommendedName>
        <fullName evidence="1">ABC-three component systems C-terminal domain-containing protein</fullName>
    </recommendedName>
</protein>
<feature type="domain" description="ABC-three component systems C-terminal" evidence="1">
    <location>
        <begin position="259"/>
        <end position="385"/>
    </location>
</feature>
<proteinExistence type="predicted"/>
<dbReference type="InterPro" id="IPR046913">
    <property type="entry name" value="ABC-3C_CTD7"/>
</dbReference>
<dbReference type="Pfam" id="PF20283">
    <property type="entry name" value="CTD7"/>
    <property type="match status" value="1"/>
</dbReference>
<reference evidence="2 3" key="1">
    <citation type="submission" date="2021-01" db="EMBL/GenBank/DDBJ databases">
        <title>Genomic Encyclopedia of Type Strains, Phase IV (KMG-IV): sequencing the most valuable type-strain genomes for metagenomic binning, comparative biology and taxonomic classification.</title>
        <authorList>
            <person name="Goeker M."/>
        </authorList>
    </citation>
    <scope>NUCLEOTIDE SEQUENCE [LARGE SCALE GENOMIC DNA]</scope>
    <source>
        <strain evidence="2 3">DSM 25879</strain>
    </source>
</reference>
<dbReference type="RefSeq" id="WP_204415691.1">
    <property type="nucleotide sequence ID" value="NZ_JAFBED010000004.1"/>
</dbReference>
<accession>A0ABS2P171</accession>
<dbReference type="EMBL" id="JAFBED010000004">
    <property type="protein sequence ID" value="MBM7620180.1"/>
    <property type="molecule type" value="Genomic_DNA"/>
</dbReference>
<evidence type="ECO:0000259" key="1">
    <source>
        <dbReference type="Pfam" id="PF20283"/>
    </source>
</evidence>
<dbReference type="Proteomes" id="UP000737402">
    <property type="component" value="Unassembled WGS sequence"/>
</dbReference>
<evidence type="ECO:0000313" key="3">
    <source>
        <dbReference type="Proteomes" id="UP000737402"/>
    </source>
</evidence>
<keyword evidence="3" id="KW-1185">Reference proteome</keyword>
<name>A0ABS2P171_9BACI</name>
<sequence>MTNPFSAGSSAVGYLYQIRYALLMIMKKHPVDISIENLDDIEFEREGTPIELLQLKHHSSKRPANLTDSSSDLWKSIRIWSEAIKNSTITVPGVIFSLITTSKASSGSLVSLLKADRNRDSREAHIKLLEHIKHSTGEGNKPAYEAFLSLEDNQQYRLVDSIYVLDQEANIVDLVKELKNELKFAAKPEHIDPLYERLEGWWFEKSVSHLFFGSNETIKGSDVQKKIQEIRDQLKPDSLPIDFATADTPNEFSGDKRIFVEQLKVLSLKDSRINRAIRDFYRASSQRAKWVDEQLISMSELEDYERKLMEFWEEEFDILNEDISDYSDEELLERLGRDFYNNVMKIPYLNIRNNVTERYVMVGSFHILADHIPFRLGWHPTYKDKLAYLYDTKGDDHEQMG</sequence>
<organism evidence="2 3">
    <name type="scientific">Sutcliffiella tianshenii</name>
    <dbReference type="NCBI Taxonomy" id="1463404"/>
    <lineage>
        <taxon>Bacteria</taxon>
        <taxon>Bacillati</taxon>
        <taxon>Bacillota</taxon>
        <taxon>Bacilli</taxon>
        <taxon>Bacillales</taxon>
        <taxon>Bacillaceae</taxon>
        <taxon>Sutcliffiella</taxon>
    </lineage>
</organism>
<gene>
    <name evidence="2" type="ORF">JOC95_002033</name>
</gene>